<dbReference type="Pfam" id="PF08352">
    <property type="entry name" value="oligo_HPY"/>
    <property type="match status" value="1"/>
</dbReference>
<organism evidence="9 10">
    <name type="scientific">Methylobacterium aquaticum</name>
    <dbReference type="NCBI Taxonomy" id="270351"/>
    <lineage>
        <taxon>Bacteria</taxon>
        <taxon>Pseudomonadati</taxon>
        <taxon>Pseudomonadota</taxon>
        <taxon>Alphaproteobacteria</taxon>
        <taxon>Hyphomicrobiales</taxon>
        <taxon>Methylobacteriaceae</taxon>
        <taxon>Methylobacterium</taxon>
    </lineage>
</organism>
<dbReference type="GO" id="GO:0005886">
    <property type="term" value="C:plasma membrane"/>
    <property type="evidence" value="ECO:0007669"/>
    <property type="project" value="UniProtKB-SubCell"/>
</dbReference>
<keyword evidence="5" id="KW-0547">Nucleotide-binding</keyword>
<comment type="subcellular location">
    <subcellularLocation>
        <location evidence="1">Cell inner membrane</location>
        <topology evidence="1">Peripheral membrane protein</topology>
    </subcellularLocation>
</comment>
<evidence type="ECO:0000256" key="1">
    <source>
        <dbReference type="ARBA" id="ARBA00004417"/>
    </source>
</evidence>
<keyword evidence="4" id="KW-1003">Cell membrane</keyword>
<keyword evidence="3" id="KW-0813">Transport</keyword>
<dbReference type="OrthoDB" id="9815712at2"/>
<dbReference type="EMBL" id="AP014704">
    <property type="protein sequence ID" value="BAQ47365.1"/>
    <property type="molecule type" value="Genomic_DNA"/>
</dbReference>
<gene>
    <name evidence="9" type="primary">dppD</name>
    <name evidence="9" type="ORF">Maq22A_c21775</name>
</gene>
<evidence type="ECO:0000256" key="5">
    <source>
        <dbReference type="ARBA" id="ARBA00022741"/>
    </source>
</evidence>
<dbReference type="PATRIC" id="fig|270351.10.peg.4208"/>
<dbReference type="STRING" id="270351.Maq22A_c21775"/>
<evidence type="ECO:0000313" key="9">
    <source>
        <dbReference type="EMBL" id="BAQ47365.1"/>
    </source>
</evidence>
<dbReference type="PANTHER" id="PTHR43297">
    <property type="entry name" value="OLIGOPEPTIDE TRANSPORT ATP-BINDING PROTEIN APPD"/>
    <property type="match status" value="1"/>
</dbReference>
<dbReference type="SMART" id="SM00382">
    <property type="entry name" value="AAA"/>
    <property type="match status" value="1"/>
</dbReference>
<evidence type="ECO:0000256" key="3">
    <source>
        <dbReference type="ARBA" id="ARBA00022448"/>
    </source>
</evidence>
<dbReference type="PANTHER" id="PTHR43297:SF2">
    <property type="entry name" value="DIPEPTIDE TRANSPORT ATP-BINDING PROTEIN DPPD"/>
    <property type="match status" value="1"/>
</dbReference>
<dbReference type="NCBIfam" id="TIGR01727">
    <property type="entry name" value="oligo_HPY"/>
    <property type="match status" value="1"/>
</dbReference>
<dbReference type="FunFam" id="3.40.50.300:FF:000016">
    <property type="entry name" value="Oligopeptide ABC transporter ATP-binding component"/>
    <property type="match status" value="1"/>
</dbReference>
<dbReference type="RefSeq" id="WP_060848332.1">
    <property type="nucleotide sequence ID" value="NZ_AP014704.1"/>
</dbReference>
<dbReference type="GO" id="GO:0055085">
    <property type="term" value="P:transmembrane transport"/>
    <property type="evidence" value="ECO:0007669"/>
    <property type="project" value="UniProtKB-ARBA"/>
</dbReference>
<evidence type="ECO:0000256" key="2">
    <source>
        <dbReference type="ARBA" id="ARBA00005417"/>
    </source>
</evidence>
<dbReference type="Pfam" id="PF00005">
    <property type="entry name" value="ABC_tran"/>
    <property type="match status" value="1"/>
</dbReference>
<dbReference type="PROSITE" id="PS00211">
    <property type="entry name" value="ABC_TRANSPORTER_1"/>
    <property type="match status" value="1"/>
</dbReference>
<dbReference type="InterPro" id="IPR027417">
    <property type="entry name" value="P-loop_NTPase"/>
</dbReference>
<sequence>MTQALLSIEDLEVRFRTEDGEVAPVIGVDLCVAPGETVALVGESGSGKSVSSLAVMGLLPRPAGRVAKGRILYRTKAGETVDLAAAAPDRVRRLRGAEIAMIFQEPMTSLNPVLTAGEQIAESARLHLGLDRRAALRRAQEMLELVEIPAAAKRLHDYPHQMSGGMRQRVMIALAMACNPRLLIADEPTTALDVTIQAQILSLIDRLRRETGMGVLFITHNLGVVAEVADRVAVMYAGRIVETGPVGDLFRRPRHPYTAGLLNSLPARATRGPDGRRHVRSIPGSLGRAAAIRAACAFSPRCERVREECRTTPPPLEAIAPGRAARCLFWREM</sequence>
<dbReference type="AlphaFoldDB" id="A0A0C6FVY2"/>
<comment type="similarity">
    <text evidence="2">Belongs to the ABC transporter superfamily.</text>
</comment>
<dbReference type="InterPro" id="IPR003593">
    <property type="entry name" value="AAA+_ATPase"/>
</dbReference>
<evidence type="ECO:0000256" key="4">
    <source>
        <dbReference type="ARBA" id="ARBA00022475"/>
    </source>
</evidence>
<dbReference type="InterPro" id="IPR013563">
    <property type="entry name" value="Oligopep_ABC_C"/>
</dbReference>
<reference evidence="9 10" key="1">
    <citation type="journal article" date="2015" name="Genome Announc.">
        <title>Complete Genome Sequence of Methylobacterium aquaticum Strain 22A, Isolated from Racomitrium japonicum Moss.</title>
        <authorList>
            <person name="Tani A."/>
            <person name="Ogura Y."/>
            <person name="Hayashi T."/>
            <person name="Kimbara K."/>
        </authorList>
    </citation>
    <scope>NUCLEOTIDE SEQUENCE [LARGE SCALE GENOMIC DNA]</scope>
    <source>
        <strain evidence="9 10">MA-22A</strain>
    </source>
</reference>
<feature type="domain" description="ABC transporter" evidence="8">
    <location>
        <begin position="6"/>
        <end position="262"/>
    </location>
</feature>
<evidence type="ECO:0000313" key="10">
    <source>
        <dbReference type="Proteomes" id="UP000061432"/>
    </source>
</evidence>
<dbReference type="GO" id="GO:0005524">
    <property type="term" value="F:ATP binding"/>
    <property type="evidence" value="ECO:0007669"/>
    <property type="project" value="UniProtKB-KW"/>
</dbReference>
<reference evidence="10" key="2">
    <citation type="submission" date="2015-01" db="EMBL/GenBank/DDBJ databases">
        <title>Complete genome sequence of Methylobacterium aquaticum strain 22A.</title>
        <authorList>
            <person name="Tani A."/>
            <person name="Ogura Y."/>
            <person name="Hayashi T."/>
        </authorList>
    </citation>
    <scope>NUCLEOTIDE SEQUENCE [LARGE SCALE GENOMIC DNA]</scope>
    <source>
        <strain evidence="10">MA-22A</strain>
    </source>
</reference>
<dbReference type="Proteomes" id="UP000061432">
    <property type="component" value="Chromosome"/>
</dbReference>
<dbReference type="GO" id="GO:0015833">
    <property type="term" value="P:peptide transport"/>
    <property type="evidence" value="ECO:0007669"/>
    <property type="project" value="InterPro"/>
</dbReference>
<evidence type="ECO:0000256" key="7">
    <source>
        <dbReference type="ARBA" id="ARBA00023136"/>
    </source>
</evidence>
<keyword evidence="7" id="KW-0472">Membrane</keyword>
<dbReference type="SUPFAM" id="SSF52540">
    <property type="entry name" value="P-loop containing nucleoside triphosphate hydrolases"/>
    <property type="match status" value="1"/>
</dbReference>
<name>A0A0C6FVY2_9HYPH</name>
<accession>A0A0C6FVY2</accession>
<protein>
    <submittedName>
        <fullName evidence="9">Peptide ABC transporter ATP-binding protein</fullName>
    </submittedName>
</protein>
<dbReference type="PROSITE" id="PS50893">
    <property type="entry name" value="ABC_TRANSPORTER_2"/>
    <property type="match status" value="1"/>
</dbReference>
<dbReference type="KEGG" id="maqu:Maq22A_c21775"/>
<dbReference type="InterPro" id="IPR050388">
    <property type="entry name" value="ABC_Ni/Peptide_Import"/>
</dbReference>
<keyword evidence="6 9" id="KW-0067">ATP-binding</keyword>
<proteinExistence type="inferred from homology"/>
<evidence type="ECO:0000259" key="8">
    <source>
        <dbReference type="PROSITE" id="PS50893"/>
    </source>
</evidence>
<dbReference type="Gene3D" id="3.40.50.300">
    <property type="entry name" value="P-loop containing nucleotide triphosphate hydrolases"/>
    <property type="match status" value="1"/>
</dbReference>
<dbReference type="InterPro" id="IPR003439">
    <property type="entry name" value="ABC_transporter-like_ATP-bd"/>
</dbReference>
<dbReference type="InterPro" id="IPR017871">
    <property type="entry name" value="ABC_transporter-like_CS"/>
</dbReference>
<dbReference type="GO" id="GO:0016887">
    <property type="term" value="F:ATP hydrolysis activity"/>
    <property type="evidence" value="ECO:0007669"/>
    <property type="project" value="InterPro"/>
</dbReference>
<dbReference type="CDD" id="cd03257">
    <property type="entry name" value="ABC_NikE_OppD_transporters"/>
    <property type="match status" value="1"/>
</dbReference>
<evidence type="ECO:0000256" key="6">
    <source>
        <dbReference type="ARBA" id="ARBA00022840"/>
    </source>
</evidence>